<proteinExistence type="predicted"/>
<reference evidence="2" key="1">
    <citation type="journal article" date="2019" name="Int. J. Syst. Evol. Microbiol.">
        <title>The Global Catalogue of Microorganisms (GCM) 10K type strain sequencing project: providing services to taxonomists for standard genome sequencing and annotation.</title>
        <authorList>
            <consortium name="The Broad Institute Genomics Platform"/>
            <consortium name="The Broad Institute Genome Sequencing Center for Infectious Disease"/>
            <person name="Wu L."/>
            <person name="Ma J."/>
        </authorList>
    </citation>
    <scope>NUCLEOTIDE SEQUENCE [LARGE SCALE GENOMIC DNA]</scope>
    <source>
        <strain evidence="2">CCUG 51308</strain>
    </source>
</reference>
<protein>
    <submittedName>
        <fullName evidence="1">Uncharacterized protein</fullName>
    </submittedName>
</protein>
<organism evidence="1 2">
    <name type="scientific">Hirschia litorea</name>
    <dbReference type="NCBI Taxonomy" id="1199156"/>
    <lineage>
        <taxon>Bacteria</taxon>
        <taxon>Pseudomonadati</taxon>
        <taxon>Pseudomonadota</taxon>
        <taxon>Alphaproteobacteria</taxon>
        <taxon>Hyphomonadales</taxon>
        <taxon>Hyphomonadaceae</taxon>
        <taxon>Hirschia</taxon>
    </lineage>
</organism>
<evidence type="ECO:0000313" key="2">
    <source>
        <dbReference type="Proteomes" id="UP001596492"/>
    </source>
</evidence>
<dbReference type="Proteomes" id="UP001596492">
    <property type="component" value="Unassembled WGS sequence"/>
</dbReference>
<comment type="caution">
    <text evidence="1">The sequence shown here is derived from an EMBL/GenBank/DDBJ whole genome shotgun (WGS) entry which is preliminary data.</text>
</comment>
<keyword evidence="2" id="KW-1185">Reference proteome</keyword>
<evidence type="ECO:0000313" key="1">
    <source>
        <dbReference type="EMBL" id="MFC7291184.1"/>
    </source>
</evidence>
<name>A0ABW2IJQ8_9PROT</name>
<gene>
    <name evidence="1" type="ORF">ACFQS8_06115</name>
</gene>
<dbReference type="EMBL" id="JBHTBR010000002">
    <property type="protein sequence ID" value="MFC7291184.1"/>
    <property type="molecule type" value="Genomic_DNA"/>
</dbReference>
<accession>A0ABW2IJQ8</accession>
<sequence length="79" mass="8749">MRHLLAIKSTSPNRDKTKLIQQRAKLLILRPSHLMGRLATDRAGVGWCTLQTTWRIRSVYAGVGRALGDILCGGGCRHP</sequence>
<dbReference type="RefSeq" id="WP_382166378.1">
    <property type="nucleotide sequence ID" value="NZ_JBHTBR010000002.1"/>
</dbReference>